<keyword evidence="3 6" id="KW-0238">DNA-binding</keyword>
<dbReference type="AlphaFoldDB" id="A0A7W5FS18"/>
<dbReference type="Gene3D" id="3.40.190.290">
    <property type="match status" value="1"/>
</dbReference>
<protein>
    <submittedName>
        <fullName evidence="6">DNA-binding transcriptional LysR family regulator</fullName>
    </submittedName>
</protein>
<evidence type="ECO:0000313" key="6">
    <source>
        <dbReference type="EMBL" id="MBB3117319.1"/>
    </source>
</evidence>
<comment type="similarity">
    <text evidence="1">Belongs to the LysR transcriptional regulatory family.</text>
</comment>
<dbReference type="Proteomes" id="UP000541535">
    <property type="component" value="Unassembled WGS sequence"/>
</dbReference>
<dbReference type="Gene3D" id="1.10.10.10">
    <property type="entry name" value="Winged helix-like DNA-binding domain superfamily/Winged helix DNA-binding domain"/>
    <property type="match status" value="1"/>
</dbReference>
<evidence type="ECO:0000256" key="1">
    <source>
        <dbReference type="ARBA" id="ARBA00009437"/>
    </source>
</evidence>
<evidence type="ECO:0000256" key="3">
    <source>
        <dbReference type="ARBA" id="ARBA00023125"/>
    </source>
</evidence>
<dbReference type="InterPro" id="IPR000847">
    <property type="entry name" value="LysR_HTH_N"/>
</dbReference>
<dbReference type="FunFam" id="1.10.10.10:FF:000001">
    <property type="entry name" value="LysR family transcriptional regulator"/>
    <property type="match status" value="1"/>
</dbReference>
<dbReference type="PANTHER" id="PTHR30419:SF24">
    <property type="entry name" value="HTH-TYPE TRANSCRIPTIONAL REGULATOR CZCR"/>
    <property type="match status" value="1"/>
</dbReference>
<dbReference type="InterPro" id="IPR036390">
    <property type="entry name" value="WH_DNA-bd_sf"/>
</dbReference>
<name>A0A7W5FS18_9BURK</name>
<dbReference type="GO" id="GO:0003700">
    <property type="term" value="F:DNA-binding transcription factor activity"/>
    <property type="evidence" value="ECO:0007669"/>
    <property type="project" value="InterPro"/>
</dbReference>
<evidence type="ECO:0000256" key="2">
    <source>
        <dbReference type="ARBA" id="ARBA00023015"/>
    </source>
</evidence>
<dbReference type="InterPro" id="IPR036388">
    <property type="entry name" value="WH-like_DNA-bd_sf"/>
</dbReference>
<dbReference type="GO" id="GO:0005829">
    <property type="term" value="C:cytosol"/>
    <property type="evidence" value="ECO:0007669"/>
    <property type="project" value="TreeGrafter"/>
</dbReference>
<dbReference type="PANTHER" id="PTHR30419">
    <property type="entry name" value="HTH-TYPE TRANSCRIPTIONAL REGULATOR YBHD"/>
    <property type="match status" value="1"/>
</dbReference>
<dbReference type="PRINTS" id="PR00039">
    <property type="entry name" value="HTHLYSR"/>
</dbReference>
<dbReference type="RefSeq" id="WP_183439283.1">
    <property type="nucleotide sequence ID" value="NZ_JACHXD010000001.1"/>
</dbReference>
<evidence type="ECO:0000256" key="4">
    <source>
        <dbReference type="ARBA" id="ARBA00023163"/>
    </source>
</evidence>
<organism evidence="6 7">
    <name type="scientific">Pseudoduganella violacea</name>
    <dbReference type="NCBI Taxonomy" id="1715466"/>
    <lineage>
        <taxon>Bacteria</taxon>
        <taxon>Pseudomonadati</taxon>
        <taxon>Pseudomonadota</taxon>
        <taxon>Betaproteobacteria</taxon>
        <taxon>Burkholderiales</taxon>
        <taxon>Oxalobacteraceae</taxon>
        <taxon>Telluria group</taxon>
        <taxon>Pseudoduganella</taxon>
    </lineage>
</organism>
<dbReference type="PROSITE" id="PS50931">
    <property type="entry name" value="HTH_LYSR"/>
    <property type="match status" value="1"/>
</dbReference>
<keyword evidence="4" id="KW-0804">Transcription</keyword>
<accession>A0A7W5FS18</accession>
<dbReference type="Pfam" id="PF03466">
    <property type="entry name" value="LysR_substrate"/>
    <property type="match status" value="1"/>
</dbReference>
<dbReference type="InterPro" id="IPR050950">
    <property type="entry name" value="HTH-type_LysR_regulators"/>
</dbReference>
<dbReference type="SUPFAM" id="SSF46785">
    <property type="entry name" value="Winged helix' DNA-binding domain"/>
    <property type="match status" value="1"/>
</dbReference>
<reference evidence="6 7" key="1">
    <citation type="submission" date="2020-08" db="EMBL/GenBank/DDBJ databases">
        <title>Genomic Encyclopedia of Type Strains, Phase III (KMG-III): the genomes of soil and plant-associated and newly described type strains.</title>
        <authorList>
            <person name="Whitman W."/>
        </authorList>
    </citation>
    <scope>NUCLEOTIDE SEQUENCE [LARGE SCALE GENOMIC DNA]</scope>
    <source>
        <strain evidence="6 7">CECT 8897</strain>
    </source>
</reference>
<gene>
    <name evidence="6" type="ORF">FHS03_000338</name>
</gene>
<dbReference type="CDD" id="cd05466">
    <property type="entry name" value="PBP2_LTTR_substrate"/>
    <property type="match status" value="1"/>
</dbReference>
<dbReference type="SUPFAM" id="SSF53850">
    <property type="entry name" value="Periplasmic binding protein-like II"/>
    <property type="match status" value="1"/>
</dbReference>
<keyword evidence="7" id="KW-1185">Reference proteome</keyword>
<dbReference type="EMBL" id="JACHXD010000001">
    <property type="protein sequence ID" value="MBB3117319.1"/>
    <property type="molecule type" value="Genomic_DNA"/>
</dbReference>
<dbReference type="InterPro" id="IPR005119">
    <property type="entry name" value="LysR_subst-bd"/>
</dbReference>
<feature type="domain" description="HTH lysR-type" evidence="5">
    <location>
        <begin position="1"/>
        <end position="58"/>
    </location>
</feature>
<proteinExistence type="inferred from homology"/>
<evidence type="ECO:0000313" key="7">
    <source>
        <dbReference type="Proteomes" id="UP000541535"/>
    </source>
</evidence>
<keyword evidence="2" id="KW-0805">Transcription regulation</keyword>
<evidence type="ECO:0000259" key="5">
    <source>
        <dbReference type="PROSITE" id="PS50931"/>
    </source>
</evidence>
<dbReference type="Pfam" id="PF00126">
    <property type="entry name" value="HTH_1"/>
    <property type="match status" value="1"/>
</dbReference>
<sequence length="295" mass="32083">MTFTQLEIFALVAELQGFTAAAMRLGISQSAVSHAIKSLEQELGAPLILRQQATAEVTEVGQRLLTRAREILGLAEAMRQEVAAARGLNQGLLRIGSFGPTASLKLMPAILAVFHKRYPGIEVQIDEGGDHDVLQWLLDRRVDVGFVVLPDERFDTVPLVEDQLVALLPAEHALAERRAISVNDLADVPYILGEAGCASLMQPVFAAHGISPKVRYRISQIMTILGMVGSGDGVTVMPELALPKDMERAYPQVALRPFRPAVRRRVGLALRDLRQASPAAKAFIDTAREVVKTLA</sequence>
<dbReference type="GO" id="GO:0003677">
    <property type="term" value="F:DNA binding"/>
    <property type="evidence" value="ECO:0007669"/>
    <property type="project" value="UniProtKB-KW"/>
</dbReference>
<comment type="caution">
    <text evidence="6">The sequence shown here is derived from an EMBL/GenBank/DDBJ whole genome shotgun (WGS) entry which is preliminary data.</text>
</comment>